<dbReference type="Proteomes" id="UP000196503">
    <property type="component" value="Unassembled WGS sequence"/>
</dbReference>
<dbReference type="InterPro" id="IPR052710">
    <property type="entry name" value="CAAX_protease"/>
</dbReference>
<dbReference type="Pfam" id="PF02517">
    <property type="entry name" value="Rce1-like"/>
    <property type="match status" value="1"/>
</dbReference>
<accession>A0A200I065</accession>
<proteinExistence type="inferred from homology"/>
<feature type="transmembrane region" description="Helical" evidence="2">
    <location>
        <begin position="75"/>
        <end position="92"/>
    </location>
</feature>
<reference evidence="4 5" key="1">
    <citation type="submission" date="2017-05" db="EMBL/GenBank/DDBJ databases">
        <title>The Genome Sequence of Enterococcus faecium 2D5_DIV0622.</title>
        <authorList>
            <consortium name="The Broad Institute Genomics Platform"/>
            <consortium name="The Broad Institute Genomic Center for Infectious Diseases"/>
            <person name="Earl A."/>
            <person name="Manson A."/>
            <person name="Schwartman J."/>
            <person name="Gilmore M."/>
            <person name="Abouelleil A."/>
            <person name="Cao P."/>
            <person name="Chapman S."/>
            <person name="Cusick C."/>
            <person name="Shea T."/>
            <person name="Young S."/>
            <person name="Neafsey D."/>
            <person name="Nusbaum C."/>
            <person name="Birren B."/>
        </authorList>
    </citation>
    <scope>NUCLEOTIDE SEQUENCE [LARGE SCALE GENOMIC DNA]</scope>
    <source>
        <strain evidence="4 5">2D5_DIV0622</strain>
    </source>
</reference>
<feature type="domain" description="CAAX prenyl protease 2/Lysostaphin resistance protein A-like" evidence="3">
    <location>
        <begin position="114"/>
        <end position="203"/>
    </location>
</feature>
<feature type="transmembrane region" description="Helical" evidence="2">
    <location>
        <begin position="172"/>
        <end position="189"/>
    </location>
</feature>
<dbReference type="EMBL" id="NIBL01000002">
    <property type="protein sequence ID" value="OUZ17889.1"/>
    <property type="molecule type" value="Genomic_DNA"/>
</dbReference>
<protein>
    <recommendedName>
        <fullName evidence="3">CAAX prenyl protease 2/Lysostaphin resistance protein A-like domain-containing protein</fullName>
    </recommendedName>
</protein>
<dbReference type="GO" id="GO:0004175">
    <property type="term" value="F:endopeptidase activity"/>
    <property type="evidence" value="ECO:0007669"/>
    <property type="project" value="UniProtKB-ARBA"/>
</dbReference>
<keyword evidence="2" id="KW-0472">Membrane</keyword>
<dbReference type="InterPro" id="IPR003675">
    <property type="entry name" value="Rce1/LyrA-like_dom"/>
</dbReference>
<evidence type="ECO:0000256" key="2">
    <source>
        <dbReference type="SAM" id="Phobius"/>
    </source>
</evidence>
<comment type="similarity">
    <text evidence="1">Belongs to the UPF0177 family.</text>
</comment>
<name>A0A200I065_9ENTE</name>
<evidence type="ECO:0000313" key="4">
    <source>
        <dbReference type="EMBL" id="OUZ17889.1"/>
    </source>
</evidence>
<dbReference type="GO" id="GO:0080120">
    <property type="term" value="P:CAAX-box protein maturation"/>
    <property type="evidence" value="ECO:0007669"/>
    <property type="project" value="UniProtKB-ARBA"/>
</dbReference>
<feature type="transmembrane region" description="Helical" evidence="2">
    <location>
        <begin position="38"/>
        <end position="59"/>
    </location>
</feature>
<organism evidence="4 5">
    <name type="scientific">Enterococcus cecorum</name>
    <dbReference type="NCBI Taxonomy" id="44008"/>
    <lineage>
        <taxon>Bacteria</taxon>
        <taxon>Bacillati</taxon>
        <taxon>Bacillota</taxon>
        <taxon>Bacilli</taxon>
        <taxon>Lactobacillales</taxon>
        <taxon>Enterococcaceae</taxon>
        <taxon>Enterococcus</taxon>
    </lineage>
</organism>
<gene>
    <name evidence="4" type="ORF">A5869_001361</name>
</gene>
<dbReference type="PANTHER" id="PTHR36435">
    <property type="entry name" value="SLR1288 PROTEIN"/>
    <property type="match status" value="1"/>
</dbReference>
<dbReference type="PANTHER" id="PTHR36435:SF1">
    <property type="entry name" value="CAAX AMINO TERMINAL PROTEASE FAMILY PROTEIN"/>
    <property type="match status" value="1"/>
</dbReference>
<feature type="transmembrane region" description="Helical" evidence="2">
    <location>
        <begin position="7"/>
        <end position="26"/>
    </location>
</feature>
<keyword evidence="2" id="KW-1133">Transmembrane helix</keyword>
<comment type="caution">
    <text evidence="4">The sequence shown here is derived from an EMBL/GenBank/DDBJ whole genome shotgun (WGS) entry which is preliminary data.</text>
</comment>
<keyword evidence="2" id="KW-0812">Transmembrane</keyword>
<evidence type="ECO:0000256" key="1">
    <source>
        <dbReference type="ARBA" id="ARBA00009067"/>
    </source>
</evidence>
<sequence>MERIKKVSLLIILTVFCSFMSFETYFDLNAKELANQQFKWLIIDSIFAILLFILTYLIYKKTKHSEMVIPLKKKIVITIGFTILALLINHSYGLLIDTTPNQELINAAMAKVPILVAFQTRLFAPITEEIIWRGIFMNLFFTQNTPLAKFMRVFLSGLLFGFVHTYSFGIELLLYSIMGWVLASVYHFTKDVRCPIIVHLALNNI</sequence>
<dbReference type="RefSeq" id="WP_087663282.1">
    <property type="nucleotide sequence ID" value="NZ_NIBL01000002.1"/>
</dbReference>
<dbReference type="AlphaFoldDB" id="A0A200I065"/>
<evidence type="ECO:0000313" key="5">
    <source>
        <dbReference type="Proteomes" id="UP000196503"/>
    </source>
</evidence>
<evidence type="ECO:0000259" key="3">
    <source>
        <dbReference type="Pfam" id="PF02517"/>
    </source>
</evidence>